<dbReference type="PROSITE" id="PS50847">
    <property type="entry name" value="GRAM_POS_ANCHORING"/>
    <property type="match status" value="1"/>
</dbReference>
<organism evidence="8 9">
    <name type="scientific">Streptomyces lasiicapitis</name>
    <dbReference type="NCBI Taxonomy" id="1923961"/>
    <lineage>
        <taxon>Bacteria</taxon>
        <taxon>Bacillati</taxon>
        <taxon>Actinomycetota</taxon>
        <taxon>Actinomycetes</taxon>
        <taxon>Kitasatosporales</taxon>
        <taxon>Streptomycetaceae</taxon>
        <taxon>Streptomyces</taxon>
    </lineage>
</organism>
<dbReference type="NCBIfam" id="NF041527">
    <property type="entry name" value="SCO1860_LAETG"/>
    <property type="match status" value="1"/>
</dbReference>
<evidence type="ECO:0000259" key="7">
    <source>
        <dbReference type="PROSITE" id="PS50847"/>
    </source>
</evidence>
<dbReference type="InterPro" id="IPR019931">
    <property type="entry name" value="LPXTG_anchor"/>
</dbReference>
<dbReference type="NCBIfam" id="TIGR01167">
    <property type="entry name" value="LPXTG_anchor"/>
    <property type="match status" value="1"/>
</dbReference>
<proteinExistence type="predicted"/>
<keyword evidence="1" id="KW-0134">Cell wall</keyword>
<feature type="domain" description="Gram-positive cocci surface proteins LPxTG" evidence="7">
    <location>
        <begin position="311"/>
        <end position="345"/>
    </location>
</feature>
<comment type="caution">
    <text evidence="8">The sequence shown here is derived from an EMBL/GenBank/DDBJ whole genome shotgun (WGS) entry which is preliminary data.</text>
</comment>
<reference evidence="9" key="1">
    <citation type="journal article" date="2019" name="Int. J. Syst. Evol. Microbiol.">
        <title>The Global Catalogue of Microorganisms (GCM) 10K type strain sequencing project: providing services to taxonomists for standard genome sequencing and annotation.</title>
        <authorList>
            <consortium name="The Broad Institute Genomics Platform"/>
            <consortium name="The Broad Institute Genome Sequencing Center for Infectious Disease"/>
            <person name="Wu L."/>
            <person name="Ma J."/>
        </authorList>
    </citation>
    <scope>NUCLEOTIDE SEQUENCE [LARGE SCALE GENOMIC DNA]</scope>
    <source>
        <strain evidence="9">CGMCC 4.7349</strain>
    </source>
</reference>
<evidence type="ECO:0000256" key="1">
    <source>
        <dbReference type="ARBA" id="ARBA00022512"/>
    </source>
</evidence>
<evidence type="ECO:0000256" key="6">
    <source>
        <dbReference type="SAM" id="Phobius"/>
    </source>
</evidence>
<keyword evidence="6" id="KW-1133">Transmembrane helix</keyword>
<dbReference type="Proteomes" id="UP000656881">
    <property type="component" value="Unassembled WGS sequence"/>
</dbReference>
<evidence type="ECO:0000256" key="2">
    <source>
        <dbReference type="ARBA" id="ARBA00022525"/>
    </source>
</evidence>
<accession>A0ABQ2MD06</accession>
<feature type="region of interest" description="Disordered" evidence="5">
    <location>
        <begin position="277"/>
        <end position="318"/>
    </location>
</feature>
<keyword evidence="6" id="KW-0812">Transmembrane</keyword>
<evidence type="ECO:0000256" key="3">
    <source>
        <dbReference type="ARBA" id="ARBA00022729"/>
    </source>
</evidence>
<sequence>MTSNASSACNAFPADTARSGGNVSSADTTAFSGGSAFRRLRASRRTGALAAATVVAAGTAALSLSSAGAAHATDDHRGGSADAVVLRTGLNVSLLNKTVNVPLNVALNEVSAPASAQKTTLTAKLDGVDGGRAFHVLRADVATARATVKGGTAEGYSNVARAKVHLPGLPLLPLVEVDQVTSKALCVSGKRPVAESKLLGGVTVLGKRVAVKAAGTTQVAVPGVGEVRLDLSSTRTTSRTAAAVALRLKVSVDPLKLGVAAVEGTVTLAGANCAAPGPGAKPLPRPQAEGPAPQGKPAEPVAAKAAPDDNLAETGGSSATPYVAGAAAVLVLAGGGALVVTRRRR</sequence>
<evidence type="ECO:0000256" key="5">
    <source>
        <dbReference type="SAM" id="MobiDB-lite"/>
    </source>
</evidence>
<evidence type="ECO:0000313" key="9">
    <source>
        <dbReference type="Proteomes" id="UP000656881"/>
    </source>
</evidence>
<gene>
    <name evidence="8" type="ORF">GCM10012286_48850</name>
</gene>
<keyword evidence="4" id="KW-0572">Peptidoglycan-anchor</keyword>
<keyword evidence="3" id="KW-0732">Signal</keyword>
<dbReference type="NCBIfam" id="NF041528">
    <property type="entry name" value="strep_LAETG"/>
    <property type="match status" value="1"/>
</dbReference>
<keyword evidence="2" id="KW-0964">Secreted</keyword>
<protein>
    <submittedName>
        <fullName evidence="8">LPXTG cell wall anchor domain-containing protein</fullName>
    </submittedName>
</protein>
<keyword evidence="9" id="KW-1185">Reference proteome</keyword>
<feature type="compositionally biased region" description="Low complexity" evidence="5">
    <location>
        <begin position="296"/>
        <end position="305"/>
    </location>
</feature>
<name>A0ABQ2MD06_9ACTN</name>
<keyword evidence="6" id="KW-0472">Membrane</keyword>
<dbReference type="EMBL" id="BMNG01000011">
    <property type="protein sequence ID" value="GGO49876.1"/>
    <property type="molecule type" value="Genomic_DNA"/>
</dbReference>
<feature type="transmembrane region" description="Helical" evidence="6">
    <location>
        <begin position="322"/>
        <end position="341"/>
    </location>
</feature>
<dbReference type="InterPro" id="IPR048202">
    <property type="entry name" value="SCO1860-like"/>
</dbReference>
<evidence type="ECO:0000313" key="8">
    <source>
        <dbReference type="EMBL" id="GGO49876.1"/>
    </source>
</evidence>
<evidence type="ECO:0000256" key="4">
    <source>
        <dbReference type="ARBA" id="ARBA00023088"/>
    </source>
</evidence>